<dbReference type="GO" id="GO:0003677">
    <property type="term" value="F:DNA binding"/>
    <property type="evidence" value="ECO:0007669"/>
    <property type="project" value="UniProtKB-KW"/>
</dbReference>
<comment type="caution">
    <text evidence="18">The sequence shown here is derived from an EMBL/GenBank/DDBJ whole genome shotgun (WGS) entry which is preliminary data.</text>
</comment>
<accession>A0AAV7QX70</accession>
<dbReference type="FunFam" id="3.30.160.60:FF:001154">
    <property type="entry name" value="zinc finger and BTB domain-containing protein 40"/>
    <property type="match status" value="1"/>
</dbReference>
<organism evidence="18 19">
    <name type="scientific">Pleurodeles waltl</name>
    <name type="common">Iberian ribbed newt</name>
    <dbReference type="NCBI Taxonomy" id="8319"/>
    <lineage>
        <taxon>Eukaryota</taxon>
        <taxon>Metazoa</taxon>
        <taxon>Chordata</taxon>
        <taxon>Craniata</taxon>
        <taxon>Vertebrata</taxon>
        <taxon>Euteleostomi</taxon>
        <taxon>Amphibia</taxon>
        <taxon>Batrachia</taxon>
        <taxon>Caudata</taxon>
        <taxon>Salamandroidea</taxon>
        <taxon>Salamandridae</taxon>
        <taxon>Pleurodelinae</taxon>
        <taxon>Pleurodeles</taxon>
    </lineage>
</organism>
<keyword evidence="6" id="KW-0677">Repeat</keyword>
<dbReference type="SMART" id="SM00355">
    <property type="entry name" value="ZnF_C2H2"/>
    <property type="match status" value="14"/>
</dbReference>
<feature type="domain" description="BTB" evidence="16">
    <location>
        <begin position="1"/>
        <end position="47"/>
    </location>
</feature>
<evidence type="ECO:0000259" key="16">
    <source>
        <dbReference type="PROSITE" id="PS50097"/>
    </source>
</evidence>
<evidence type="ECO:0000259" key="17">
    <source>
        <dbReference type="PROSITE" id="PS50157"/>
    </source>
</evidence>
<dbReference type="Pfam" id="PF00096">
    <property type="entry name" value="zf-C2H2"/>
    <property type="match status" value="5"/>
</dbReference>
<feature type="compositionally biased region" description="Basic and acidic residues" evidence="15">
    <location>
        <begin position="492"/>
        <end position="505"/>
    </location>
</feature>
<feature type="domain" description="C2H2-type" evidence="17">
    <location>
        <begin position="1294"/>
        <end position="1322"/>
    </location>
</feature>
<evidence type="ECO:0000256" key="6">
    <source>
        <dbReference type="ARBA" id="ARBA00022737"/>
    </source>
</evidence>
<feature type="domain" description="C2H2-type" evidence="17">
    <location>
        <begin position="1379"/>
        <end position="1401"/>
    </location>
</feature>
<dbReference type="GO" id="GO:0008270">
    <property type="term" value="F:zinc ion binding"/>
    <property type="evidence" value="ECO:0007669"/>
    <property type="project" value="UniProtKB-KW"/>
</dbReference>
<feature type="domain" description="C2H2-type" evidence="17">
    <location>
        <begin position="1209"/>
        <end position="1236"/>
    </location>
</feature>
<dbReference type="EMBL" id="JANPWB010000010">
    <property type="protein sequence ID" value="KAJ1144067.1"/>
    <property type="molecule type" value="Genomic_DNA"/>
</dbReference>
<feature type="domain" description="C2H2-type" evidence="17">
    <location>
        <begin position="1448"/>
        <end position="1476"/>
    </location>
</feature>
<dbReference type="PANTHER" id="PTHR24394:SF0">
    <property type="entry name" value="ZINC FINGER AND BTB DOMAIN-CONTAINING PROTEIN 40"/>
    <property type="match status" value="1"/>
</dbReference>
<feature type="region of interest" description="Disordered" evidence="15">
    <location>
        <begin position="319"/>
        <end position="361"/>
    </location>
</feature>
<dbReference type="Pfam" id="PF00651">
    <property type="entry name" value="BTB"/>
    <property type="match status" value="1"/>
</dbReference>
<feature type="domain" description="C2H2-type" evidence="17">
    <location>
        <begin position="1508"/>
        <end position="1531"/>
    </location>
</feature>
<keyword evidence="9" id="KW-0832">Ubl conjugation</keyword>
<feature type="region of interest" description="Disordered" evidence="15">
    <location>
        <begin position="273"/>
        <end position="300"/>
    </location>
</feature>
<dbReference type="GO" id="GO:0005634">
    <property type="term" value="C:nucleus"/>
    <property type="evidence" value="ECO:0007669"/>
    <property type="project" value="UniProtKB-SubCell"/>
</dbReference>
<evidence type="ECO:0000256" key="1">
    <source>
        <dbReference type="ARBA" id="ARBA00003767"/>
    </source>
</evidence>
<evidence type="ECO:0000256" key="10">
    <source>
        <dbReference type="ARBA" id="ARBA00023015"/>
    </source>
</evidence>
<evidence type="ECO:0000256" key="5">
    <source>
        <dbReference type="ARBA" id="ARBA00022723"/>
    </source>
</evidence>
<feature type="region of interest" description="Disordered" evidence="15">
    <location>
        <begin position="472"/>
        <end position="512"/>
    </location>
</feature>
<feature type="compositionally biased region" description="Low complexity" evidence="15">
    <location>
        <begin position="325"/>
        <end position="340"/>
    </location>
</feature>
<feature type="compositionally biased region" description="Polar residues" evidence="15">
    <location>
        <begin position="275"/>
        <end position="284"/>
    </location>
</feature>
<evidence type="ECO:0000313" key="19">
    <source>
        <dbReference type="Proteomes" id="UP001066276"/>
    </source>
</evidence>
<dbReference type="InterPro" id="IPR011333">
    <property type="entry name" value="SKP1/BTB/POZ_sf"/>
</dbReference>
<dbReference type="FunFam" id="3.30.160.60:FF:002349">
    <property type="entry name" value="Zinc finger and BTB domain-containing 40"/>
    <property type="match status" value="1"/>
</dbReference>
<keyword evidence="19" id="KW-1185">Reference proteome</keyword>
<feature type="domain" description="C2H2-type" evidence="17">
    <location>
        <begin position="1323"/>
        <end position="1351"/>
    </location>
</feature>
<dbReference type="SUPFAM" id="SSF54695">
    <property type="entry name" value="POZ domain"/>
    <property type="match status" value="1"/>
</dbReference>
<evidence type="ECO:0000256" key="11">
    <source>
        <dbReference type="ARBA" id="ARBA00023125"/>
    </source>
</evidence>
<keyword evidence="10" id="KW-0805">Transcription regulation</keyword>
<dbReference type="InterPro" id="IPR011029">
    <property type="entry name" value="DEATH-like_dom_sf"/>
</dbReference>
<evidence type="ECO:0000256" key="12">
    <source>
        <dbReference type="ARBA" id="ARBA00023163"/>
    </source>
</evidence>
<evidence type="ECO:0000313" key="18">
    <source>
        <dbReference type="EMBL" id="KAJ1144067.1"/>
    </source>
</evidence>
<keyword evidence="11" id="KW-0238">DNA-binding</keyword>
<keyword evidence="7 14" id="KW-0863">Zinc-finger</keyword>
<dbReference type="Proteomes" id="UP001066276">
    <property type="component" value="Chromosome 6"/>
</dbReference>
<feature type="domain" description="C2H2-type" evidence="17">
    <location>
        <begin position="1266"/>
        <end position="1293"/>
    </location>
</feature>
<dbReference type="InterPro" id="IPR013087">
    <property type="entry name" value="Znf_C2H2_type"/>
</dbReference>
<evidence type="ECO:0000256" key="9">
    <source>
        <dbReference type="ARBA" id="ARBA00022843"/>
    </source>
</evidence>
<dbReference type="PROSITE" id="PS00028">
    <property type="entry name" value="ZINC_FINGER_C2H2_1"/>
    <property type="match status" value="10"/>
</dbReference>
<evidence type="ECO:0000256" key="2">
    <source>
        <dbReference type="ARBA" id="ARBA00004123"/>
    </source>
</evidence>
<protein>
    <recommendedName>
        <fullName evidence="20">Zinc finger and BTB domain-containing protein 40</fullName>
    </recommendedName>
</protein>
<evidence type="ECO:0000256" key="3">
    <source>
        <dbReference type="ARBA" id="ARBA00006991"/>
    </source>
</evidence>
<evidence type="ECO:0008006" key="20">
    <source>
        <dbReference type="Google" id="ProtNLM"/>
    </source>
</evidence>
<evidence type="ECO:0000256" key="7">
    <source>
        <dbReference type="ARBA" id="ARBA00022771"/>
    </source>
</evidence>
<feature type="domain" description="C2H2-type" evidence="17">
    <location>
        <begin position="1419"/>
        <end position="1447"/>
    </location>
</feature>
<dbReference type="FunFam" id="3.30.160.60:FF:001792">
    <property type="entry name" value="Zinc finger and BTB domain-containing 40"/>
    <property type="match status" value="1"/>
</dbReference>
<comment type="function">
    <text evidence="1">May be involved in transcriptional regulation.</text>
</comment>
<dbReference type="Gene3D" id="3.30.160.60">
    <property type="entry name" value="Classic Zinc Finger"/>
    <property type="match status" value="10"/>
</dbReference>
<gene>
    <name evidence="18" type="ORF">NDU88_010369</name>
</gene>
<keyword evidence="4" id="KW-1017">Isopeptide bond</keyword>
<dbReference type="InterPro" id="IPR000210">
    <property type="entry name" value="BTB/POZ_dom"/>
</dbReference>
<dbReference type="PROSITE" id="PS50157">
    <property type="entry name" value="ZINC_FINGER_C2H2_2"/>
    <property type="match status" value="13"/>
</dbReference>
<dbReference type="FunFam" id="3.30.160.60:FF:000909">
    <property type="entry name" value="zinc finger and BTB domain-containing protein 40"/>
    <property type="match status" value="1"/>
</dbReference>
<evidence type="ECO:0000256" key="8">
    <source>
        <dbReference type="ARBA" id="ARBA00022833"/>
    </source>
</evidence>
<dbReference type="FunFam" id="3.30.160.60:FF:000645">
    <property type="entry name" value="Zinc finger and BTB domain containing 40"/>
    <property type="match status" value="1"/>
</dbReference>
<name>A0AAV7QX70_PLEWA</name>
<dbReference type="Gene3D" id="3.30.710.10">
    <property type="entry name" value="Potassium Channel Kv1.1, Chain A"/>
    <property type="match status" value="1"/>
</dbReference>
<sequence length="1612" mass="178326">MLAAASLLFKSLLDDTDTISIDSSVVTAEEFTLLLEIVYTGKLPPGKHNLTKVISVADALQMFDVAVSCKKLLTDLMNRSTQSRTVLNCSGQLSDTTRKAKSEASQVKVIDDDRKIPQVYEQNTTVSSKVKPQPLTVSPHAEKLPHMAIGMSTLQTDTMPAVHGNPGKKTAFQVSSMTVASPGTFETTPALEDPSVNNDFNFATVAAPSILKQIANSENVENMIGMALSQTVTGSTHTEVALGSAPSEAMTCSTPAQLLNVITSSESEFELETNEPMTGSSPAKATTGLAPPEVMTGRTSPDMLFKKVPSEVVSDVEPVKQINGSSPVEEVKSPSPSEVETGQATSKVVTGNVPFDEATPPALSEAVTELASSTSVIGSAESGKGTFSGLSEEEVDMVSSVAMTSREISGSVNNQVLSQLLTTTAVSDSILATSEPELSTTELVTTVSSAEVELLPSSVAIIAAGKETRLEDSNTIPLSDKCELSSNQESPHASHSETTETKAVEHQTPTRRCRLSHNETNVPAFQTFTTGCDYATRKVEEEDTEPLMKKRRFNKAEFNSFSSFNKHTHHNYHSSNPIIFDGKTGKLEPSALRSWNHEKPNNLGVTPETLGSKGDLDFMLQYEHVFKEALSSCPTLLKKLVDGGEMEESEKQMLLQGYPDKERELVFKKILEKLKDGQTAHAQTVLYMLELCRDTHPALEEALLPRKQTIAECGPLTGSQEGSTALFDLLLEHKDDLVQSITELSPIIECLDTAEDGFLSRIEKKVILDCCEGRSHREAVENLLKKVTDEKVLRAESFVKLLQAVKEAFPELCLLLDALQGKVTEHLSPEEYGFELLGRYHDNLAEIITDPHVILSGLTEAVNLTPREREIIEEIVKKDSCVSAFSSLASAVLKEKILSSTACWQLVLALQGGGVPLNTMLEDIRKEPGAEIFFQSVSKRETVAMEVLLRHSDLIAEAIKESKRLELVTSGDEDLTDSAKELLSVICEKEDCAVSCVKQLLSAVLEKSVPSLKFCQLLCRLQESFPGLQPLMQELEQMGLLTGRDGEMKDIRKWKVNSEYQLEALDKRETSNPEPSELENVETVCIKDRCVSVKQEGKRVAISSSKKSYICKYCNKIFHFRCRLEVHVKRCRMALEKPVQCQECNEVKASKKELEKHRQEAHCYPNTDRTARGRKKRLMVTCDICGKEFAHPSGMQYHKRTEHFDEKPFSCSDCGAKFAANSTLKNHQRLHTGERPYMCKHCQMTFTQAAALAYHTKKKHSEGKMYACQYCDAVFAQSIELTRHVRTHTGDKPYVCRECGKGFSQANGLSVHLRTFHNIEDPYDCQKCRMSFPTLDEHRKHIQEVHSREYHPCPTCGKIFSAPSLLERHMVTHVGGKPYNCEICDKAYQQLSGLWYHNRTHHPDIFAAQNRRSSKFTSLLCISCEKGFPTASALQKHVKEEHADMKLPECDKCQQIFPSPAALQVHMKCKHSGSQPFRCLYCTDAFRFPGALQHHVATEHFSQTENAFGCQLCGELFTSQPQLQRHYETEHPEVVIAEGHATPTQVMQVIHTTDDLESSEQVVTMEESQLTGPQLIVSVPGSQENEDGSKIVAVSMNDLLDGSVTLICGETK</sequence>
<evidence type="ECO:0000256" key="14">
    <source>
        <dbReference type="PROSITE-ProRule" id="PRU00042"/>
    </source>
</evidence>
<reference evidence="18" key="1">
    <citation type="journal article" date="2022" name="bioRxiv">
        <title>Sequencing and chromosome-scale assembly of the giantPleurodeles waltlgenome.</title>
        <authorList>
            <person name="Brown T."/>
            <person name="Elewa A."/>
            <person name="Iarovenko S."/>
            <person name="Subramanian E."/>
            <person name="Araus A.J."/>
            <person name="Petzold A."/>
            <person name="Susuki M."/>
            <person name="Suzuki K.-i.T."/>
            <person name="Hayashi T."/>
            <person name="Toyoda A."/>
            <person name="Oliveira C."/>
            <person name="Osipova E."/>
            <person name="Leigh N.D."/>
            <person name="Simon A."/>
            <person name="Yun M.H."/>
        </authorList>
    </citation>
    <scope>NUCLEOTIDE SEQUENCE</scope>
    <source>
        <strain evidence="18">20211129_DDA</strain>
        <tissue evidence="18">Liver</tissue>
    </source>
</reference>
<dbReference type="PROSITE" id="PS50097">
    <property type="entry name" value="BTB"/>
    <property type="match status" value="1"/>
</dbReference>
<comment type="subcellular location">
    <subcellularLocation>
        <location evidence="2">Nucleus</location>
    </subcellularLocation>
</comment>
<feature type="domain" description="C2H2-type" evidence="17">
    <location>
        <begin position="1180"/>
        <end position="1208"/>
    </location>
</feature>
<feature type="domain" description="C2H2-type" evidence="17">
    <location>
        <begin position="1477"/>
        <end position="1505"/>
    </location>
</feature>
<evidence type="ECO:0000256" key="4">
    <source>
        <dbReference type="ARBA" id="ARBA00022499"/>
    </source>
</evidence>
<dbReference type="FunFam" id="3.30.160.60:FF:002248">
    <property type="entry name" value="Zinc finger and BTB domain-containing 40"/>
    <property type="match status" value="1"/>
</dbReference>
<proteinExistence type="inferred from homology"/>
<dbReference type="GO" id="GO:0000981">
    <property type="term" value="F:DNA-binding transcription factor activity, RNA polymerase II-specific"/>
    <property type="evidence" value="ECO:0007669"/>
    <property type="project" value="TreeGrafter"/>
</dbReference>
<dbReference type="SUPFAM" id="SSF57667">
    <property type="entry name" value="beta-beta-alpha zinc fingers"/>
    <property type="match status" value="6"/>
</dbReference>
<evidence type="ECO:0000256" key="13">
    <source>
        <dbReference type="ARBA" id="ARBA00023242"/>
    </source>
</evidence>
<keyword evidence="13" id="KW-0539">Nucleus</keyword>
<dbReference type="FunFam" id="3.30.160.60:FF:000696">
    <property type="entry name" value="Zinc finger and BTB domain containing 40"/>
    <property type="match status" value="1"/>
</dbReference>
<dbReference type="PANTHER" id="PTHR24394">
    <property type="entry name" value="ZINC FINGER PROTEIN"/>
    <property type="match status" value="1"/>
</dbReference>
<feature type="domain" description="C2H2-type" evidence="17">
    <location>
        <begin position="1109"/>
        <end position="1138"/>
    </location>
</feature>
<dbReference type="Gene3D" id="1.10.533.10">
    <property type="entry name" value="Death Domain, Fas"/>
    <property type="match status" value="1"/>
</dbReference>
<feature type="domain" description="C2H2-type" evidence="17">
    <location>
        <begin position="1351"/>
        <end position="1378"/>
    </location>
</feature>
<dbReference type="InterPro" id="IPR036236">
    <property type="entry name" value="Znf_C2H2_sf"/>
</dbReference>
<keyword evidence="12" id="KW-0804">Transcription</keyword>
<dbReference type="FunFam" id="3.30.160.60:FF:001061">
    <property type="entry name" value="zinc finger and BTB domain-containing protein 40"/>
    <property type="match status" value="1"/>
</dbReference>
<keyword evidence="8" id="KW-0862">Zinc</keyword>
<comment type="similarity">
    <text evidence="3">Belongs to the krueppel C2H2-type zinc-finger protein family.</text>
</comment>
<evidence type="ECO:0000256" key="15">
    <source>
        <dbReference type="SAM" id="MobiDB-lite"/>
    </source>
</evidence>
<keyword evidence="5" id="KW-0479">Metal-binding</keyword>
<feature type="domain" description="C2H2-type" evidence="17">
    <location>
        <begin position="1237"/>
        <end position="1265"/>
    </location>
</feature>